<organism evidence="1 2">
    <name type="scientific">Phenylobacterium soli</name>
    <dbReference type="NCBI Taxonomy" id="2170551"/>
    <lineage>
        <taxon>Bacteria</taxon>
        <taxon>Pseudomonadati</taxon>
        <taxon>Pseudomonadota</taxon>
        <taxon>Alphaproteobacteria</taxon>
        <taxon>Caulobacterales</taxon>
        <taxon>Caulobacteraceae</taxon>
        <taxon>Phenylobacterium</taxon>
    </lineage>
</organism>
<dbReference type="AlphaFoldDB" id="A0A328AN38"/>
<sequence length="62" mass="6899">MSDAARSYVLFVENLNGSGTPERLACEDLDSAERTGRELMAKGLRVSIEVLEEQSLLYTLHL</sequence>
<name>A0A328AN38_9CAUL</name>
<keyword evidence="2" id="KW-1185">Reference proteome</keyword>
<evidence type="ECO:0000313" key="2">
    <source>
        <dbReference type="Proteomes" id="UP000249254"/>
    </source>
</evidence>
<proteinExistence type="predicted"/>
<dbReference type="Proteomes" id="UP000249254">
    <property type="component" value="Unassembled WGS sequence"/>
</dbReference>
<dbReference type="EMBL" id="QFYQ01000001">
    <property type="protein sequence ID" value="RAK55745.1"/>
    <property type="molecule type" value="Genomic_DNA"/>
</dbReference>
<accession>A0A328AN38</accession>
<evidence type="ECO:0000313" key="1">
    <source>
        <dbReference type="EMBL" id="RAK55745.1"/>
    </source>
</evidence>
<protein>
    <submittedName>
        <fullName evidence="1">Uncharacterized protein</fullName>
    </submittedName>
</protein>
<gene>
    <name evidence="1" type="ORF">DJ017_15115</name>
</gene>
<comment type="caution">
    <text evidence="1">The sequence shown here is derived from an EMBL/GenBank/DDBJ whole genome shotgun (WGS) entry which is preliminary data.</text>
</comment>
<reference evidence="2" key="1">
    <citation type="submission" date="2018-05" db="EMBL/GenBank/DDBJ databases">
        <authorList>
            <person name="Li X."/>
        </authorList>
    </citation>
    <scope>NUCLEOTIDE SEQUENCE [LARGE SCALE GENOMIC DNA]</scope>
    <source>
        <strain evidence="2">LX32</strain>
    </source>
</reference>
<dbReference type="RefSeq" id="WP_111529493.1">
    <property type="nucleotide sequence ID" value="NZ_JBHRSG010000003.1"/>
</dbReference>